<dbReference type="InterPro" id="IPR013823">
    <property type="entry name" value="Ribosomal_bL12_C"/>
</dbReference>
<evidence type="ECO:0000313" key="3">
    <source>
        <dbReference type="EMBL" id="NRF69872.1"/>
    </source>
</evidence>
<dbReference type="Gene3D" id="3.30.1390.10">
    <property type="match status" value="1"/>
</dbReference>
<keyword evidence="4" id="KW-1185">Reference proteome</keyword>
<keyword evidence="1" id="KW-1133">Transmembrane helix</keyword>
<dbReference type="InterPro" id="IPR014719">
    <property type="entry name" value="Ribosomal_bL12_C/ClpS-like"/>
</dbReference>
<organism evidence="3 4">
    <name type="scientific">Pseudaquabacterium terrae</name>
    <dbReference type="NCBI Taxonomy" id="2732868"/>
    <lineage>
        <taxon>Bacteria</taxon>
        <taxon>Pseudomonadati</taxon>
        <taxon>Pseudomonadota</taxon>
        <taxon>Betaproteobacteria</taxon>
        <taxon>Burkholderiales</taxon>
        <taxon>Sphaerotilaceae</taxon>
        <taxon>Pseudaquabacterium</taxon>
    </lineage>
</organism>
<evidence type="ECO:0000256" key="1">
    <source>
        <dbReference type="SAM" id="Phobius"/>
    </source>
</evidence>
<dbReference type="Pfam" id="PF00542">
    <property type="entry name" value="Ribosomal_L12"/>
    <property type="match status" value="1"/>
</dbReference>
<evidence type="ECO:0000313" key="4">
    <source>
        <dbReference type="Proteomes" id="UP000737171"/>
    </source>
</evidence>
<keyword evidence="1" id="KW-0472">Membrane</keyword>
<proteinExistence type="predicted"/>
<keyword evidence="1" id="KW-0812">Transmembrane</keyword>
<feature type="transmembrane region" description="Helical" evidence="1">
    <location>
        <begin position="140"/>
        <end position="158"/>
    </location>
</feature>
<dbReference type="Proteomes" id="UP000737171">
    <property type="component" value="Unassembled WGS sequence"/>
</dbReference>
<dbReference type="EMBL" id="JABRWJ010000007">
    <property type="protein sequence ID" value="NRF69872.1"/>
    <property type="molecule type" value="Genomic_DNA"/>
</dbReference>
<name>A0ABX2EMH6_9BURK</name>
<protein>
    <submittedName>
        <fullName evidence="3">Ribosomal protein L7/L12</fullName>
    </submittedName>
</protein>
<reference evidence="3 4" key="1">
    <citation type="submission" date="2020-05" db="EMBL/GenBank/DDBJ databases">
        <title>Aquincola sp. isolate from soil.</title>
        <authorList>
            <person name="Han J."/>
            <person name="Kim D.-U."/>
        </authorList>
    </citation>
    <scope>NUCLEOTIDE SEQUENCE [LARGE SCALE GENOMIC DNA]</scope>
    <source>
        <strain evidence="3 4">S2</strain>
    </source>
</reference>
<sequence length="163" mass="17282">MTSPHGSLPDDVREALQRGSIFDAIKLLRRSGVANLKEAKAVLEAEARRINAAKGVAPRPAGGAKPAPTSGAFPPAAIDALRRGNKIEAIRIVREHRGLGLKEAKDLVEAHEQMLVPTVDSLSPRNGLSPGEVPRTGGRVAWVLALATIVAALIYHFVLRDPG</sequence>
<gene>
    <name evidence="3" type="ORF">HLB44_22970</name>
</gene>
<dbReference type="RefSeq" id="WP_173127655.1">
    <property type="nucleotide sequence ID" value="NZ_JABRWJ010000007.1"/>
</dbReference>
<comment type="caution">
    <text evidence="3">The sequence shown here is derived from an EMBL/GenBank/DDBJ whole genome shotgun (WGS) entry which is preliminary data.</text>
</comment>
<feature type="domain" description="Large ribosomal subunit protein bL12 C-terminal" evidence="2">
    <location>
        <begin position="84"/>
        <end position="115"/>
    </location>
</feature>
<keyword evidence="3" id="KW-0687">Ribonucleoprotein</keyword>
<dbReference type="GO" id="GO:0005840">
    <property type="term" value="C:ribosome"/>
    <property type="evidence" value="ECO:0007669"/>
    <property type="project" value="UniProtKB-KW"/>
</dbReference>
<evidence type="ECO:0000259" key="2">
    <source>
        <dbReference type="Pfam" id="PF00542"/>
    </source>
</evidence>
<keyword evidence="3" id="KW-0689">Ribosomal protein</keyword>
<dbReference type="SUPFAM" id="SSF54736">
    <property type="entry name" value="ClpS-like"/>
    <property type="match status" value="1"/>
</dbReference>
<accession>A0ABX2EMH6</accession>